<dbReference type="AlphaFoldDB" id="G0WGV8"/>
<accession>G0WGV8</accession>
<dbReference type="OMA" id="HIAPDWF"/>
<evidence type="ECO:0000313" key="2">
    <source>
        <dbReference type="Proteomes" id="UP000000689"/>
    </source>
</evidence>
<dbReference type="STRING" id="1071378.G0WGV8"/>
<gene>
    <name evidence="1" type="primary">NDAI0J01440</name>
    <name evidence="1" type="ordered locus">NDAI_0J01440</name>
</gene>
<dbReference type="OrthoDB" id="337660at2759"/>
<dbReference type="KEGG" id="ndi:NDAI_0J01440"/>
<reference evidence="1 2" key="1">
    <citation type="journal article" date="2011" name="Proc. Natl. Acad. Sci. U.S.A.">
        <title>Evolutionary erosion of yeast sex chromosomes by mating-type switching accidents.</title>
        <authorList>
            <person name="Gordon J.L."/>
            <person name="Armisen D."/>
            <person name="Proux-Wera E."/>
            <person name="Oheigeartaigh S.S."/>
            <person name="Byrne K.P."/>
            <person name="Wolfe K.H."/>
        </authorList>
    </citation>
    <scope>NUCLEOTIDE SEQUENCE [LARGE SCALE GENOMIC DNA]</scope>
    <source>
        <strain evidence="2">ATCC 10597 / BCRC 20456 / CBS 421 / NBRC 0211 / NRRL Y-12639</strain>
    </source>
</reference>
<dbReference type="SUPFAM" id="SSF53067">
    <property type="entry name" value="Actin-like ATPase domain"/>
    <property type="match status" value="1"/>
</dbReference>
<dbReference type="eggNOG" id="ENOG502S8RP">
    <property type="taxonomic scope" value="Eukaryota"/>
</dbReference>
<sequence>MNNIIIFDINWNNITVGIAGSSEPAAKYFPKDHKLLFEQSDSEIYELFDNCFQKGLDVSADGTNVVIWEDTLFSVAEKRRYCKILLQKMNCSKVMFIPRCLLYCISNNVSNALVVEVNYHQITCVPIYDLRIIDEHLRTTKGALNCFSQDNNFGVTDQSVEEMHVQNLFKTPKSLKKPDYDDDELPIVILIKELVKSLQIDIVKPLTTNLFITGIDTKLEKVNLDSTSRLPLYGKVLNSTSLWDNGSRYSLSLFMDEKSFEHLQISQNDITGDNFTIPDWYELKFKGRIIKD</sequence>
<keyword evidence="2" id="KW-1185">Reference proteome</keyword>
<dbReference type="InterPro" id="IPR043129">
    <property type="entry name" value="ATPase_NBD"/>
</dbReference>
<dbReference type="Proteomes" id="UP000000689">
    <property type="component" value="Chromosome 10"/>
</dbReference>
<organism evidence="1 2">
    <name type="scientific">Naumovozyma dairenensis (strain ATCC 10597 / BCRC 20456 / CBS 421 / NBRC 0211 / NRRL Y-12639)</name>
    <name type="common">Saccharomyces dairenensis</name>
    <dbReference type="NCBI Taxonomy" id="1071378"/>
    <lineage>
        <taxon>Eukaryota</taxon>
        <taxon>Fungi</taxon>
        <taxon>Dikarya</taxon>
        <taxon>Ascomycota</taxon>
        <taxon>Saccharomycotina</taxon>
        <taxon>Saccharomycetes</taxon>
        <taxon>Saccharomycetales</taxon>
        <taxon>Saccharomycetaceae</taxon>
        <taxon>Naumovozyma</taxon>
    </lineage>
</organism>
<name>G0WGV8_NAUDC</name>
<dbReference type="RefSeq" id="XP_003672279.1">
    <property type="nucleotide sequence ID" value="XM_003672231.1"/>
</dbReference>
<dbReference type="Gene3D" id="3.30.420.40">
    <property type="match status" value="1"/>
</dbReference>
<proteinExistence type="predicted"/>
<dbReference type="GeneID" id="11494295"/>
<dbReference type="HOGENOM" id="CLU_085474_0_0_1"/>
<dbReference type="EMBL" id="HE580276">
    <property type="protein sequence ID" value="CCD27036.1"/>
    <property type="molecule type" value="Genomic_DNA"/>
</dbReference>
<protein>
    <submittedName>
        <fullName evidence="1">Uncharacterized protein</fullName>
    </submittedName>
</protein>
<evidence type="ECO:0000313" key="1">
    <source>
        <dbReference type="EMBL" id="CCD27036.1"/>
    </source>
</evidence>